<dbReference type="PANTHER" id="PTHR43649">
    <property type="entry name" value="ARABINOSE-BINDING PROTEIN-RELATED"/>
    <property type="match status" value="1"/>
</dbReference>
<sequence>MRHLNRALCALTSAALAVGVLAGCGSGSSSSSSSGGSSGTVTLKVEGWKGGGAEPANVAQVNAAFQAAHPNIKLDYSFVPPNDVYLQKLQSQLIAGDAADVIMVDPQKVQTWGKSGYLADLTQQGWTSGVPANLKPFVSYQGKVLAAPMELSPVGIYTNLDILAKAGIDSAPTDFPTFLDDLAKLKAKGLPGYSLPDAQGYMAEFVMLLSAATTVYGQTPDWDQQFMAGKVTFPQSFQKPLEQIQALGTRGLVDLKGSVGTDEVTTGEPDFLAGKSAFYAGGSWQAAAIQKGGFKLAFIPWPGGEAGVAPSALVFPGTMWSVNAKTKVSDAAKAYLDFWAKSENLAPYVQAEAAISPFGGAGGTSPFLATMASTFASGKFTLMPINTWLLNAPETQIRSALQGFLLGKSDVNATLQAFQKAAAPGS</sequence>
<keyword evidence="3" id="KW-1185">Reference proteome</keyword>
<dbReference type="PROSITE" id="PS51257">
    <property type="entry name" value="PROKAR_LIPOPROTEIN"/>
    <property type="match status" value="1"/>
</dbReference>
<gene>
    <name evidence="2" type="ORF">GCM10009839_13310</name>
</gene>
<name>A0ABN2TSD6_9ACTN</name>
<accession>A0ABN2TSD6</accession>
<proteinExistence type="predicted"/>
<dbReference type="InterPro" id="IPR050490">
    <property type="entry name" value="Bact_solute-bd_prot1"/>
</dbReference>
<dbReference type="SUPFAM" id="SSF53850">
    <property type="entry name" value="Periplasmic binding protein-like II"/>
    <property type="match status" value="1"/>
</dbReference>
<evidence type="ECO:0000313" key="2">
    <source>
        <dbReference type="EMBL" id="GAA2018456.1"/>
    </source>
</evidence>
<keyword evidence="1" id="KW-0732">Signal</keyword>
<comment type="caution">
    <text evidence="2">The sequence shown here is derived from an EMBL/GenBank/DDBJ whole genome shotgun (WGS) entry which is preliminary data.</text>
</comment>
<feature type="chain" id="PRO_5046138347" evidence="1">
    <location>
        <begin position="23"/>
        <end position="426"/>
    </location>
</feature>
<dbReference type="Proteomes" id="UP001500751">
    <property type="component" value="Unassembled WGS sequence"/>
</dbReference>
<evidence type="ECO:0000256" key="1">
    <source>
        <dbReference type="SAM" id="SignalP"/>
    </source>
</evidence>
<dbReference type="InterPro" id="IPR006059">
    <property type="entry name" value="SBP"/>
</dbReference>
<dbReference type="Pfam" id="PF13416">
    <property type="entry name" value="SBP_bac_8"/>
    <property type="match status" value="1"/>
</dbReference>
<evidence type="ECO:0000313" key="3">
    <source>
        <dbReference type="Proteomes" id="UP001500751"/>
    </source>
</evidence>
<dbReference type="EMBL" id="BAAAQN010000005">
    <property type="protein sequence ID" value="GAA2018456.1"/>
    <property type="molecule type" value="Genomic_DNA"/>
</dbReference>
<feature type="signal peptide" evidence="1">
    <location>
        <begin position="1"/>
        <end position="22"/>
    </location>
</feature>
<dbReference type="RefSeq" id="WP_344664603.1">
    <property type="nucleotide sequence ID" value="NZ_BAAAQN010000005.1"/>
</dbReference>
<organism evidence="2 3">
    <name type="scientific">Catenulispora yoronensis</name>
    <dbReference type="NCBI Taxonomy" id="450799"/>
    <lineage>
        <taxon>Bacteria</taxon>
        <taxon>Bacillati</taxon>
        <taxon>Actinomycetota</taxon>
        <taxon>Actinomycetes</taxon>
        <taxon>Catenulisporales</taxon>
        <taxon>Catenulisporaceae</taxon>
        <taxon>Catenulispora</taxon>
    </lineage>
</organism>
<dbReference type="Gene3D" id="3.40.190.10">
    <property type="entry name" value="Periplasmic binding protein-like II"/>
    <property type="match status" value="2"/>
</dbReference>
<reference evidence="2 3" key="1">
    <citation type="journal article" date="2019" name="Int. J. Syst. Evol. Microbiol.">
        <title>The Global Catalogue of Microorganisms (GCM) 10K type strain sequencing project: providing services to taxonomists for standard genome sequencing and annotation.</title>
        <authorList>
            <consortium name="The Broad Institute Genomics Platform"/>
            <consortium name="The Broad Institute Genome Sequencing Center for Infectious Disease"/>
            <person name="Wu L."/>
            <person name="Ma J."/>
        </authorList>
    </citation>
    <scope>NUCLEOTIDE SEQUENCE [LARGE SCALE GENOMIC DNA]</scope>
    <source>
        <strain evidence="2 3">JCM 16014</strain>
    </source>
</reference>
<protein>
    <submittedName>
        <fullName evidence="2">Extracellular solute-binding protein</fullName>
    </submittedName>
</protein>